<dbReference type="Pfam" id="PF13614">
    <property type="entry name" value="AAA_31"/>
    <property type="match status" value="1"/>
</dbReference>
<evidence type="ECO:0000256" key="7">
    <source>
        <dbReference type="ARBA" id="ARBA00022679"/>
    </source>
</evidence>
<evidence type="ECO:0000256" key="1">
    <source>
        <dbReference type="ARBA" id="ARBA00004429"/>
    </source>
</evidence>
<dbReference type="EMBL" id="JACIEK010000003">
    <property type="protein sequence ID" value="MBB3997901.1"/>
    <property type="molecule type" value="Genomic_DNA"/>
</dbReference>
<keyword evidence="11" id="KW-0067">ATP-binding</keyword>
<evidence type="ECO:0000256" key="2">
    <source>
        <dbReference type="ARBA" id="ARBA00007316"/>
    </source>
</evidence>
<keyword evidence="5" id="KW-1003">Cell membrane</keyword>
<comment type="similarity">
    <text evidence="3">Belongs to the etk/wzc family.</text>
</comment>
<comment type="caution">
    <text evidence="21">The sequence shown here is derived from an EMBL/GenBank/DDBJ whole genome shotgun (WGS) entry which is preliminary data.</text>
</comment>
<dbReference type="NCBIfam" id="TIGR01007">
    <property type="entry name" value="eps_fam"/>
    <property type="match status" value="1"/>
</dbReference>
<sequence length="748" mass="81791">MPQNEDAEFGSSLPSIEQIIGAVRRQIWVLVAGAVIGAVIGLIYLFTTVPLYTSSASILIDKSQTQAVDEAAVASGVFKDDAEMLSQVELLRSESLARKVVETLNLTENSAFTGEGGFSPIASLKSGIKSLFSVFGSSEPEVAPTREQLVQEAASSLQDGVKVDRVGLTYALSLSYVSPDRTLSKQVVDAYADAYIDDQLNARFDATRRASTWLQDRIADLRGQAFEADLAVQRYRAENNLQSAGGTLVSEQQLGEINSQLITAQATTAEAKARYDQIENLIASGRTDAVVNDALASGTITTLRERYLDASRRESEISSKLGENHVQAVRLRAEMADYERLIFQELKRIADSYNNNYQVAQSRQKSLEDNLAKALNVNAAAGTTQVRLRELERQSETLKSLYDNFLTRYQATLQQQSFPSINARVITPASLAEFPSHPKKPLVLALFLMLGVAAASGVAVVREYRDRFFRTGDQVRNGLGIEFLGFTPELTAQDMSDKSQQISQAGGSLFPPGSPALYVQTHPISSFAETLRNAKVAVDMTLPDQASKVIGIISCLPGEGKSTISANLAQLLAMQGAKTLIIDGDMRNPGLSRMLAEKPKSGLVETLLNPNEAAGTLLSDASGRFSLLPVVLRQRVFHSSELLSSPRMSKLINDSRAHYDYVLLDLPPIGPVVDAKAVASRVDAFVFVVQWGHTSRKLVHSLLATNPTIRNKCVGVILNRSDEAKLKLYRSYGSAEFYHQEYTQYFER</sequence>
<keyword evidence="22" id="KW-1185">Reference proteome</keyword>
<dbReference type="RefSeq" id="WP_183199450.1">
    <property type="nucleotide sequence ID" value="NZ_JACIEK010000003.1"/>
</dbReference>
<feature type="domain" description="Polysaccharide chain length determinant N-terminal" evidence="18">
    <location>
        <begin position="17"/>
        <end position="103"/>
    </location>
</feature>
<evidence type="ECO:0000256" key="15">
    <source>
        <dbReference type="ARBA" id="ARBA00051245"/>
    </source>
</evidence>
<keyword evidence="13 17" id="KW-0472">Membrane</keyword>
<feature type="transmembrane region" description="Helical" evidence="17">
    <location>
        <begin position="442"/>
        <end position="461"/>
    </location>
</feature>
<proteinExistence type="inferred from homology"/>
<dbReference type="EC" id="2.7.10.2" evidence="4"/>
<keyword evidence="10" id="KW-0418">Kinase</keyword>
<evidence type="ECO:0000313" key="21">
    <source>
        <dbReference type="EMBL" id="MBB3997901.1"/>
    </source>
</evidence>
<evidence type="ECO:0000256" key="3">
    <source>
        <dbReference type="ARBA" id="ARBA00008883"/>
    </source>
</evidence>
<dbReference type="InterPro" id="IPR005702">
    <property type="entry name" value="Wzc-like_C"/>
</dbReference>
<dbReference type="Gene3D" id="3.40.50.300">
    <property type="entry name" value="P-loop containing nucleotide triphosphate hydrolases"/>
    <property type="match status" value="1"/>
</dbReference>
<evidence type="ECO:0000256" key="11">
    <source>
        <dbReference type="ARBA" id="ARBA00022840"/>
    </source>
</evidence>
<feature type="domain" description="AAA" evidence="19">
    <location>
        <begin position="548"/>
        <end position="710"/>
    </location>
</feature>
<evidence type="ECO:0000256" key="4">
    <source>
        <dbReference type="ARBA" id="ARBA00011903"/>
    </source>
</evidence>
<evidence type="ECO:0000256" key="6">
    <source>
        <dbReference type="ARBA" id="ARBA00022519"/>
    </source>
</evidence>
<name>A0A7W6ED88_9HYPH</name>
<keyword evidence="8 17" id="KW-0812">Transmembrane</keyword>
<comment type="subcellular location">
    <subcellularLocation>
        <location evidence="1">Cell inner membrane</location>
        <topology evidence="1">Multi-pass membrane protein</topology>
    </subcellularLocation>
</comment>
<reference evidence="21 22" key="1">
    <citation type="submission" date="2020-08" db="EMBL/GenBank/DDBJ databases">
        <title>Genomic Encyclopedia of Type Strains, Phase IV (KMG-IV): sequencing the most valuable type-strain genomes for metagenomic binning, comparative biology and taxonomic classification.</title>
        <authorList>
            <person name="Goeker M."/>
        </authorList>
    </citation>
    <scope>NUCLEOTIDE SEQUENCE [LARGE SCALE GENOMIC DNA]</scope>
    <source>
        <strain evidence="21 22">DSM 102238</strain>
    </source>
</reference>
<dbReference type="InterPro" id="IPR032807">
    <property type="entry name" value="GNVR"/>
</dbReference>
<dbReference type="GO" id="GO:0005524">
    <property type="term" value="F:ATP binding"/>
    <property type="evidence" value="ECO:0007669"/>
    <property type="project" value="UniProtKB-KW"/>
</dbReference>
<dbReference type="PANTHER" id="PTHR32309:SF13">
    <property type="entry name" value="FERRIC ENTEROBACTIN TRANSPORT PROTEIN FEPE"/>
    <property type="match status" value="1"/>
</dbReference>
<dbReference type="Proteomes" id="UP000542776">
    <property type="component" value="Unassembled WGS sequence"/>
</dbReference>
<feature type="coiled-coil region" evidence="16">
    <location>
        <begin position="343"/>
        <end position="408"/>
    </location>
</feature>
<evidence type="ECO:0000259" key="20">
    <source>
        <dbReference type="Pfam" id="PF13807"/>
    </source>
</evidence>
<feature type="domain" description="Tyrosine-protein kinase G-rich" evidence="20">
    <location>
        <begin position="383"/>
        <end position="463"/>
    </location>
</feature>
<evidence type="ECO:0000256" key="9">
    <source>
        <dbReference type="ARBA" id="ARBA00022741"/>
    </source>
</evidence>
<evidence type="ECO:0000256" key="16">
    <source>
        <dbReference type="SAM" id="Coils"/>
    </source>
</evidence>
<keyword evidence="14" id="KW-0829">Tyrosine-protein kinase</keyword>
<evidence type="ECO:0000256" key="14">
    <source>
        <dbReference type="ARBA" id="ARBA00023137"/>
    </source>
</evidence>
<dbReference type="InterPro" id="IPR003856">
    <property type="entry name" value="LPS_length_determ_N"/>
</dbReference>
<evidence type="ECO:0000256" key="17">
    <source>
        <dbReference type="SAM" id="Phobius"/>
    </source>
</evidence>
<evidence type="ECO:0000313" key="22">
    <source>
        <dbReference type="Proteomes" id="UP000542776"/>
    </source>
</evidence>
<evidence type="ECO:0000256" key="5">
    <source>
        <dbReference type="ARBA" id="ARBA00022475"/>
    </source>
</evidence>
<dbReference type="AlphaFoldDB" id="A0A7W6ED88"/>
<evidence type="ECO:0000256" key="13">
    <source>
        <dbReference type="ARBA" id="ARBA00023136"/>
    </source>
</evidence>
<keyword evidence="9" id="KW-0547">Nucleotide-binding</keyword>
<keyword evidence="6" id="KW-0997">Cell inner membrane</keyword>
<protein>
    <recommendedName>
        <fullName evidence="4">non-specific protein-tyrosine kinase</fullName>
        <ecNumber evidence="4">2.7.10.2</ecNumber>
    </recommendedName>
</protein>
<evidence type="ECO:0000256" key="12">
    <source>
        <dbReference type="ARBA" id="ARBA00022989"/>
    </source>
</evidence>
<dbReference type="Pfam" id="PF13807">
    <property type="entry name" value="GNVR"/>
    <property type="match status" value="1"/>
</dbReference>
<dbReference type="CDD" id="cd05387">
    <property type="entry name" value="BY-kinase"/>
    <property type="match status" value="1"/>
</dbReference>
<accession>A0A7W6ED88</accession>
<keyword evidence="16" id="KW-0175">Coiled coil</keyword>
<comment type="catalytic activity">
    <reaction evidence="15">
        <text>L-tyrosyl-[protein] + ATP = O-phospho-L-tyrosyl-[protein] + ADP + H(+)</text>
        <dbReference type="Rhea" id="RHEA:10596"/>
        <dbReference type="Rhea" id="RHEA-COMP:10136"/>
        <dbReference type="Rhea" id="RHEA-COMP:20101"/>
        <dbReference type="ChEBI" id="CHEBI:15378"/>
        <dbReference type="ChEBI" id="CHEBI:30616"/>
        <dbReference type="ChEBI" id="CHEBI:46858"/>
        <dbReference type="ChEBI" id="CHEBI:61978"/>
        <dbReference type="ChEBI" id="CHEBI:456216"/>
        <dbReference type="EC" id="2.7.10.2"/>
    </reaction>
</comment>
<dbReference type="InterPro" id="IPR005700">
    <property type="entry name" value="EPS_ExoP-like"/>
</dbReference>
<evidence type="ECO:0000256" key="8">
    <source>
        <dbReference type="ARBA" id="ARBA00022692"/>
    </source>
</evidence>
<evidence type="ECO:0000259" key="18">
    <source>
        <dbReference type="Pfam" id="PF02706"/>
    </source>
</evidence>
<dbReference type="PANTHER" id="PTHR32309">
    <property type="entry name" value="TYROSINE-PROTEIN KINASE"/>
    <property type="match status" value="1"/>
</dbReference>
<dbReference type="InterPro" id="IPR050445">
    <property type="entry name" value="Bact_polysacc_biosynth/exp"/>
</dbReference>
<dbReference type="GO" id="GO:0004715">
    <property type="term" value="F:non-membrane spanning protein tyrosine kinase activity"/>
    <property type="evidence" value="ECO:0007669"/>
    <property type="project" value="UniProtKB-EC"/>
</dbReference>
<comment type="similarity">
    <text evidence="2">Belongs to the CpsD/CapB family.</text>
</comment>
<feature type="transmembrane region" description="Helical" evidence="17">
    <location>
        <begin position="27"/>
        <end position="46"/>
    </location>
</feature>
<dbReference type="NCBIfam" id="TIGR01005">
    <property type="entry name" value="eps_transp_fam"/>
    <property type="match status" value="1"/>
</dbReference>
<dbReference type="Pfam" id="PF02706">
    <property type="entry name" value="Wzz"/>
    <property type="match status" value="1"/>
</dbReference>
<evidence type="ECO:0000256" key="10">
    <source>
        <dbReference type="ARBA" id="ARBA00022777"/>
    </source>
</evidence>
<organism evidence="21 22">
    <name type="scientific">Aureimonas pseudogalii</name>
    <dbReference type="NCBI Taxonomy" id="1744844"/>
    <lineage>
        <taxon>Bacteria</taxon>
        <taxon>Pseudomonadati</taxon>
        <taxon>Pseudomonadota</taxon>
        <taxon>Alphaproteobacteria</taxon>
        <taxon>Hyphomicrobiales</taxon>
        <taxon>Aurantimonadaceae</taxon>
        <taxon>Aureimonas</taxon>
    </lineage>
</organism>
<dbReference type="InterPro" id="IPR025669">
    <property type="entry name" value="AAA_dom"/>
</dbReference>
<dbReference type="GO" id="GO:0005886">
    <property type="term" value="C:plasma membrane"/>
    <property type="evidence" value="ECO:0007669"/>
    <property type="project" value="UniProtKB-SubCell"/>
</dbReference>
<dbReference type="SUPFAM" id="SSF52540">
    <property type="entry name" value="P-loop containing nucleoside triphosphate hydrolases"/>
    <property type="match status" value="1"/>
</dbReference>
<gene>
    <name evidence="21" type="ORF">GGR04_001739</name>
</gene>
<keyword evidence="12 17" id="KW-1133">Transmembrane helix</keyword>
<evidence type="ECO:0000259" key="19">
    <source>
        <dbReference type="Pfam" id="PF13614"/>
    </source>
</evidence>
<keyword evidence="7" id="KW-0808">Transferase</keyword>
<dbReference type="InterPro" id="IPR027417">
    <property type="entry name" value="P-loop_NTPase"/>
</dbReference>